<dbReference type="PANTHER" id="PTHR35024">
    <property type="entry name" value="HYPOTHETICAL CYTOSOLIC PROTEIN"/>
    <property type="match status" value="1"/>
</dbReference>
<name>A0A7X9FV36_9DELT</name>
<evidence type="ECO:0000313" key="3">
    <source>
        <dbReference type="Proteomes" id="UP000524246"/>
    </source>
</evidence>
<sequence length="116" mass="12110">MASPQNEALLGSGSKVIGTLTFSGPVQLEGEVEGEVNCKDRLVIGQAAVIKAKVIGTEIIVQGDVVGDITASKSLTLKKPAKVHGNIATEQLCIEEGVIFEGNCSMKVSSKETKQL</sequence>
<evidence type="ECO:0000313" key="2">
    <source>
        <dbReference type="EMBL" id="NMC64413.1"/>
    </source>
</evidence>
<reference evidence="2 3" key="1">
    <citation type="journal article" date="2020" name="Biotechnol. Biofuels">
        <title>New insights from the biogas microbiome by comprehensive genome-resolved metagenomics of nearly 1600 species originating from multiple anaerobic digesters.</title>
        <authorList>
            <person name="Campanaro S."/>
            <person name="Treu L."/>
            <person name="Rodriguez-R L.M."/>
            <person name="Kovalovszki A."/>
            <person name="Ziels R.M."/>
            <person name="Maus I."/>
            <person name="Zhu X."/>
            <person name="Kougias P.G."/>
            <person name="Basile A."/>
            <person name="Luo G."/>
            <person name="Schluter A."/>
            <person name="Konstantinidis K.T."/>
            <person name="Angelidaki I."/>
        </authorList>
    </citation>
    <scope>NUCLEOTIDE SEQUENCE [LARGE SCALE GENOMIC DNA]</scope>
    <source>
        <strain evidence="2">AS27yjCOA_65</strain>
    </source>
</reference>
<comment type="similarity">
    <text evidence="1">Belongs to the bactofilin family.</text>
</comment>
<organism evidence="2 3">
    <name type="scientific">SAR324 cluster bacterium</name>
    <dbReference type="NCBI Taxonomy" id="2024889"/>
    <lineage>
        <taxon>Bacteria</taxon>
        <taxon>Deltaproteobacteria</taxon>
        <taxon>SAR324 cluster</taxon>
    </lineage>
</organism>
<dbReference type="PANTHER" id="PTHR35024:SF4">
    <property type="entry name" value="POLYMER-FORMING CYTOSKELETAL PROTEIN"/>
    <property type="match status" value="1"/>
</dbReference>
<proteinExistence type="inferred from homology"/>
<dbReference type="Proteomes" id="UP000524246">
    <property type="component" value="Unassembled WGS sequence"/>
</dbReference>
<dbReference type="Pfam" id="PF04519">
    <property type="entry name" value="Bactofilin"/>
    <property type="match status" value="1"/>
</dbReference>
<gene>
    <name evidence="2" type="ORF">GYA55_14710</name>
</gene>
<dbReference type="InterPro" id="IPR007607">
    <property type="entry name" value="BacA/B"/>
</dbReference>
<dbReference type="AlphaFoldDB" id="A0A7X9FV36"/>
<evidence type="ECO:0000256" key="1">
    <source>
        <dbReference type="ARBA" id="ARBA00044755"/>
    </source>
</evidence>
<comment type="caution">
    <text evidence="2">The sequence shown here is derived from an EMBL/GenBank/DDBJ whole genome shotgun (WGS) entry which is preliminary data.</text>
</comment>
<dbReference type="EMBL" id="JAAZON010000667">
    <property type="protein sequence ID" value="NMC64413.1"/>
    <property type="molecule type" value="Genomic_DNA"/>
</dbReference>
<protein>
    <submittedName>
        <fullName evidence="2">Polymer-forming cytoskeletal protein</fullName>
    </submittedName>
</protein>
<accession>A0A7X9FV36</accession>